<reference evidence="1 2" key="1">
    <citation type="submission" date="2024-11" db="EMBL/GenBank/DDBJ databases">
        <title>Chromosome-level genome assembly of the freshwater bivalve Anodonta woodiana.</title>
        <authorList>
            <person name="Chen X."/>
        </authorList>
    </citation>
    <scope>NUCLEOTIDE SEQUENCE [LARGE SCALE GENOMIC DNA]</scope>
    <source>
        <strain evidence="1">MN2024</strain>
        <tissue evidence="1">Gills</tissue>
    </source>
</reference>
<organism evidence="1 2">
    <name type="scientific">Sinanodonta woodiana</name>
    <name type="common">Chinese pond mussel</name>
    <name type="synonym">Anodonta woodiana</name>
    <dbReference type="NCBI Taxonomy" id="1069815"/>
    <lineage>
        <taxon>Eukaryota</taxon>
        <taxon>Metazoa</taxon>
        <taxon>Spiralia</taxon>
        <taxon>Lophotrochozoa</taxon>
        <taxon>Mollusca</taxon>
        <taxon>Bivalvia</taxon>
        <taxon>Autobranchia</taxon>
        <taxon>Heteroconchia</taxon>
        <taxon>Palaeoheterodonta</taxon>
        <taxon>Unionida</taxon>
        <taxon>Unionoidea</taxon>
        <taxon>Unionidae</taxon>
        <taxon>Unioninae</taxon>
        <taxon>Sinanodonta</taxon>
    </lineage>
</organism>
<sequence>MLRRILQQQQLVELEYCAAIEMSFANIGYNKAQFSLNLDDTFDFTSSLTSPRIVAVSFTLYHMYTEGEAITENLAIQYTEGKSVTYTIVANKMGANLRVISPFEYRYVNFEVMISHRGNL</sequence>
<evidence type="ECO:0000313" key="2">
    <source>
        <dbReference type="Proteomes" id="UP001634394"/>
    </source>
</evidence>
<evidence type="ECO:0000313" key="1">
    <source>
        <dbReference type="EMBL" id="KAL3868034.1"/>
    </source>
</evidence>
<keyword evidence="2" id="KW-1185">Reference proteome</keyword>
<proteinExistence type="predicted"/>
<protein>
    <recommendedName>
        <fullName evidence="3">VIT domain-containing protein</fullName>
    </recommendedName>
</protein>
<name>A0ABD3W2F3_SINWO</name>
<evidence type="ECO:0008006" key="3">
    <source>
        <dbReference type="Google" id="ProtNLM"/>
    </source>
</evidence>
<dbReference type="AlphaFoldDB" id="A0ABD3W2F3"/>
<comment type="caution">
    <text evidence="1">The sequence shown here is derived from an EMBL/GenBank/DDBJ whole genome shotgun (WGS) entry which is preliminary data.</text>
</comment>
<dbReference type="Proteomes" id="UP001634394">
    <property type="component" value="Unassembled WGS sequence"/>
</dbReference>
<gene>
    <name evidence="1" type="ORF">ACJMK2_040873</name>
</gene>
<accession>A0ABD3W2F3</accession>
<dbReference type="EMBL" id="JBJQND010000008">
    <property type="protein sequence ID" value="KAL3868034.1"/>
    <property type="molecule type" value="Genomic_DNA"/>
</dbReference>